<feature type="DNA-binding region" description="H-T-H motif" evidence="2">
    <location>
        <begin position="13"/>
        <end position="32"/>
    </location>
</feature>
<name>A0ABZ2M885_9BACT</name>
<dbReference type="InterPro" id="IPR041467">
    <property type="entry name" value="Sco4008_C"/>
</dbReference>
<dbReference type="PANTHER" id="PTHR30328">
    <property type="entry name" value="TRANSCRIPTIONAL REPRESSOR"/>
    <property type="match status" value="1"/>
</dbReference>
<dbReference type="InterPro" id="IPR001647">
    <property type="entry name" value="HTH_TetR"/>
</dbReference>
<evidence type="ECO:0000259" key="3">
    <source>
        <dbReference type="PROSITE" id="PS50977"/>
    </source>
</evidence>
<reference evidence="4 5" key="1">
    <citation type="submission" date="2021-12" db="EMBL/GenBank/DDBJ databases">
        <title>Discovery of the Pendulisporaceae a myxobacterial family with distinct sporulation behavior and unique specialized metabolism.</title>
        <authorList>
            <person name="Garcia R."/>
            <person name="Popoff A."/>
            <person name="Bader C.D."/>
            <person name="Loehr J."/>
            <person name="Walesch S."/>
            <person name="Walt C."/>
            <person name="Boldt J."/>
            <person name="Bunk B."/>
            <person name="Haeckl F.J.F.P.J."/>
            <person name="Gunesch A.P."/>
            <person name="Birkelbach J."/>
            <person name="Nuebel U."/>
            <person name="Pietschmann T."/>
            <person name="Bach T."/>
            <person name="Mueller R."/>
        </authorList>
    </citation>
    <scope>NUCLEOTIDE SEQUENCE [LARGE SCALE GENOMIC DNA]</scope>
    <source>
        <strain evidence="4 5">MSr11954</strain>
    </source>
</reference>
<evidence type="ECO:0000313" key="5">
    <source>
        <dbReference type="Proteomes" id="UP001370348"/>
    </source>
</evidence>
<dbReference type="Pfam" id="PF00440">
    <property type="entry name" value="TetR_N"/>
    <property type="match status" value="1"/>
</dbReference>
<feature type="domain" description="HTH tetR-type" evidence="3">
    <location>
        <begin position="1"/>
        <end position="50"/>
    </location>
</feature>
<dbReference type="PANTHER" id="PTHR30328:SF54">
    <property type="entry name" value="HTH-TYPE TRANSCRIPTIONAL REPRESSOR SCO4008"/>
    <property type="match status" value="1"/>
</dbReference>
<keyword evidence="1 2" id="KW-0238">DNA-binding</keyword>
<evidence type="ECO:0000313" key="4">
    <source>
        <dbReference type="EMBL" id="WXB18718.1"/>
    </source>
</evidence>
<protein>
    <submittedName>
        <fullName evidence="4">TetR/AcrR family transcriptional regulator</fullName>
    </submittedName>
</protein>
<sequence>MKEFALRGFAGARVDAIARRARINKRMLYHYFGNKQELFEATIMAIQADKEELINTGPRDIADLLAYIHANVGGKRDWMRMMQWEALTYGDREVPAEAMRAELFKPSLERIRGFQREHGILGKETPELALLILIALASYPWLMPQVARMLTGHGPTEPQFRRIYAALLRRMVGYLTRP</sequence>
<accession>A0ABZ2M885</accession>
<dbReference type="PROSITE" id="PS50977">
    <property type="entry name" value="HTH_TETR_2"/>
    <property type="match status" value="1"/>
</dbReference>
<dbReference type="SUPFAM" id="SSF46689">
    <property type="entry name" value="Homeodomain-like"/>
    <property type="match status" value="1"/>
</dbReference>
<dbReference type="InterPro" id="IPR036271">
    <property type="entry name" value="Tet_transcr_reg_TetR-rel_C_sf"/>
</dbReference>
<dbReference type="SUPFAM" id="SSF48498">
    <property type="entry name" value="Tetracyclin repressor-like, C-terminal domain"/>
    <property type="match status" value="1"/>
</dbReference>
<dbReference type="Pfam" id="PF17926">
    <property type="entry name" value="TetR_C_21"/>
    <property type="match status" value="1"/>
</dbReference>
<evidence type="ECO:0000256" key="1">
    <source>
        <dbReference type="ARBA" id="ARBA00023125"/>
    </source>
</evidence>
<dbReference type="Proteomes" id="UP001370348">
    <property type="component" value="Chromosome"/>
</dbReference>
<proteinExistence type="predicted"/>
<dbReference type="InterPro" id="IPR009057">
    <property type="entry name" value="Homeodomain-like_sf"/>
</dbReference>
<dbReference type="EMBL" id="CP089984">
    <property type="protein sequence ID" value="WXB18718.1"/>
    <property type="molecule type" value="Genomic_DNA"/>
</dbReference>
<keyword evidence="5" id="KW-1185">Reference proteome</keyword>
<gene>
    <name evidence="4" type="ORF">LZC94_15950</name>
</gene>
<organism evidence="4 5">
    <name type="scientific">Pendulispora albinea</name>
    <dbReference type="NCBI Taxonomy" id="2741071"/>
    <lineage>
        <taxon>Bacteria</taxon>
        <taxon>Pseudomonadati</taxon>
        <taxon>Myxococcota</taxon>
        <taxon>Myxococcia</taxon>
        <taxon>Myxococcales</taxon>
        <taxon>Sorangiineae</taxon>
        <taxon>Pendulisporaceae</taxon>
        <taxon>Pendulispora</taxon>
    </lineage>
</organism>
<evidence type="ECO:0000256" key="2">
    <source>
        <dbReference type="PROSITE-ProRule" id="PRU00335"/>
    </source>
</evidence>
<dbReference type="Gene3D" id="1.10.357.10">
    <property type="entry name" value="Tetracycline Repressor, domain 2"/>
    <property type="match status" value="1"/>
</dbReference>
<dbReference type="InterPro" id="IPR050109">
    <property type="entry name" value="HTH-type_TetR-like_transc_reg"/>
</dbReference>